<reference evidence="23" key="1">
    <citation type="submission" date="2021-01" db="EMBL/GenBank/DDBJ databases">
        <title>Adiantum capillus-veneris genome.</title>
        <authorList>
            <person name="Fang Y."/>
            <person name="Liao Q."/>
        </authorList>
    </citation>
    <scope>NUCLEOTIDE SEQUENCE</scope>
    <source>
        <strain evidence="23">H3</strain>
        <tissue evidence="23">Leaf</tissue>
    </source>
</reference>
<keyword evidence="12 18" id="KW-1015">Disulfide bond</keyword>
<dbReference type="PROSITE" id="PS50873">
    <property type="entry name" value="PEROXIDASE_4"/>
    <property type="match status" value="1"/>
</dbReference>
<evidence type="ECO:0000256" key="15">
    <source>
        <dbReference type="PIRSR" id="PIRSR600823-2"/>
    </source>
</evidence>
<accession>A0A9D4V869</accession>
<evidence type="ECO:0000256" key="20">
    <source>
        <dbReference type="SAM" id="MobiDB-lite"/>
    </source>
</evidence>
<evidence type="ECO:0000256" key="12">
    <source>
        <dbReference type="ARBA" id="ARBA00023157"/>
    </source>
</evidence>
<evidence type="ECO:0000256" key="19">
    <source>
        <dbReference type="RuleBase" id="RU004241"/>
    </source>
</evidence>
<evidence type="ECO:0000256" key="14">
    <source>
        <dbReference type="PIRSR" id="PIRSR600823-1"/>
    </source>
</evidence>
<dbReference type="GO" id="GO:0046872">
    <property type="term" value="F:metal ion binding"/>
    <property type="evidence" value="ECO:0007669"/>
    <property type="project" value="UniProtKB-KW"/>
</dbReference>
<dbReference type="Gene3D" id="1.10.420.10">
    <property type="entry name" value="Peroxidase, domain 2"/>
    <property type="match status" value="1"/>
</dbReference>
<sequence>MGRWHPYDGGATAWVVAAWVISAFLLQLACNVREVQSATVVGFYATTCPTAETLIRQEVQRRFNADPTVTAGLLRMFFHDCFVQGCDASLLIDSTPGNTAEKDSGPNLTVREFDLIDIIKTRLEATCPGVVSCADIIAVATRDSVALAGGPSYVVRTGRFDGRRSRSTDANILPSPASTVDQARSAFASQGLSLNDMVVLLGAHTTGFAHCGFFSDRLFDFQGTGQPDPTMNPNLVNRLRGVCPDPRSGSPADPTVALDQGTRDTFDSSFYTQLQSRNGILQIDQALNQDGRTSPMVAQFTNPTTFFPAFVNSMTTLGDLNLKTAATGEVRLNCHRVNPPRPPPPPPPVNPPPPPPVRPPPPPPPVVTPPPPPPPVRPPPPPPVITPPPPVTPPPPPPVITSPPPPPVITPPPPPPMVTPPSPLSPPPPPPVVTPPPHPRSLPLLR</sequence>
<feature type="binding site" evidence="16">
    <location>
        <position position="85"/>
    </location>
    <ligand>
        <name>Ca(2+)</name>
        <dbReference type="ChEBI" id="CHEBI:29108"/>
        <label>1</label>
    </ligand>
</feature>
<evidence type="ECO:0000256" key="21">
    <source>
        <dbReference type="SAM" id="SignalP"/>
    </source>
</evidence>
<organism evidence="23 25">
    <name type="scientific">Adiantum capillus-veneris</name>
    <name type="common">Maidenhair fern</name>
    <dbReference type="NCBI Taxonomy" id="13818"/>
    <lineage>
        <taxon>Eukaryota</taxon>
        <taxon>Viridiplantae</taxon>
        <taxon>Streptophyta</taxon>
        <taxon>Embryophyta</taxon>
        <taxon>Tracheophyta</taxon>
        <taxon>Polypodiopsida</taxon>
        <taxon>Polypodiidae</taxon>
        <taxon>Polypodiales</taxon>
        <taxon>Pteridineae</taxon>
        <taxon>Pteridaceae</taxon>
        <taxon>Vittarioideae</taxon>
        <taxon>Adiantum</taxon>
    </lineage>
</organism>
<dbReference type="PRINTS" id="PR00461">
    <property type="entry name" value="PLPEROXIDASE"/>
</dbReference>
<evidence type="ECO:0000256" key="1">
    <source>
        <dbReference type="ARBA" id="ARBA00000189"/>
    </source>
</evidence>
<evidence type="ECO:0000313" key="25">
    <source>
        <dbReference type="Proteomes" id="UP000886520"/>
    </source>
</evidence>
<keyword evidence="11 16" id="KW-0408">Iron</keyword>
<comment type="similarity">
    <text evidence="19">Belongs to the peroxidase family.</text>
</comment>
<feature type="site" description="Transition state stabilizer" evidence="17">
    <location>
        <position position="75"/>
    </location>
</feature>
<evidence type="ECO:0000256" key="13">
    <source>
        <dbReference type="ARBA" id="ARBA00023324"/>
    </source>
</evidence>
<dbReference type="FunFam" id="1.10.420.10:FF:000007">
    <property type="entry name" value="Peroxidase"/>
    <property type="match status" value="1"/>
</dbReference>
<feature type="compositionally biased region" description="Pro residues" evidence="20">
    <location>
        <begin position="358"/>
        <end position="440"/>
    </location>
</feature>
<evidence type="ECO:0000256" key="17">
    <source>
        <dbReference type="PIRSR" id="PIRSR600823-4"/>
    </source>
</evidence>
<evidence type="ECO:0000256" key="9">
    <source>
        <dbReference type="ARBA" id="ARBA00022837"/>
    </source>
</evidence>
<keyword evidence="5" id="KW-0575">Peroxidase</keyword>
<evidence type="ECO:0000256" key="6">
    <source>
        <dbReference type="ARBA" id="ARBA00022617"/>
    </source>
</evidence>
<feature type="binding site" evidence="16">
    <location>
        <position position="205"/>
    </location>
    <ligand>
        <name>Ca(2+)</name>
        <dbReference type="ChEBI" id="CHEBI:29108"/>
        <label>2</label>
    </ligand>
</feature>
<evidence type="ECO:0000256" key="8">
    <source>
        <dbReference type="ARBA" id="ARBA00022729"/>
    </source>
</evidence>
<evidence type="ECO:0000256" key="5">
    <source>
        <dbReference type="ARBA" id="ARBA00022559"/>
    </source>
</evidence>
<dbReference type="InterPro" id="IPR010255">
    <property type="entry name" value="Haem_peroxidase_sf"/>
</dbReference>
<keyword evidence="9 16" id="KW-0106">Calcium</keyword>
<dbReference type="Pfam" id="PF00141">
    <property type="entry name" value="peroxidase"/>
    <property type="match status" value="1"/>
</dbReference>
<evidence type="ECO:0000256" key="7">
    <source>
        <dbReference type="ARBA" id="ARBA00022723"/>
    </source>
</evidence>
<comment type="function">
    <text evidence="2">Removal of H(2)O(2), oxidation of toxic reductants, biosynthesis and degradation of lignin, suberization, auxin catabolism, response to environmental stresses such as wounding, pathogen attack and oxidative stress. These functions might be dependent on each isozyme/isoform in each plant tissue.</text>
</comment>
<feature type="region of interest" description="Disordered" evidence="20">
    <location>
        <begin position="358"/>
        <end position="446"/>
    </location>
</feature>
<feature type="binding site" evidence="16">
    <location>
        <position position="267"/>
    </location>
    <ligand>
        <name>Ca(2+)</name>
        <dbReference type="ChEBI" id="CHEBI:29108"/>
        <label>2</label>
    </ligand>
</feature>
<evidence type="ECO:0000256" key="10">
    <source>
        <dbReference type="ARBA" id="ARBA00023002"/>
    </source>
</evidence>
<feature type="binding site" evidence="16">
    <location>
        <position position="89"/>
    </location>
    <ligand>
        <name>Ca(2+)</name>
        <dbReference type="ChEBI" id="CHEBI:29108"/>
        <label>1</label>
    </ligand>
</feature>
<evidence type="ECO:0000313" key="24">
    <source>
        <dbReference type="EMBL" id="KAI5082429.1"/>
    </source>
</evidence>
<comment type="cofactor">
    <cofactor evidence="16">
        <name>heme b</name>
        <dbReference type="ChEBI" id="CHEBI:60344"/>
    </cofactor>
    <text evidence="16">Binds 1 heme b (iron(II)-protoporphyrin IX) group per subunit.</text>
</comment>
<comment type="caution">
    <text evidence="23">The sequence shown here is derived from an EMBL/GenBank/DDBJ whole genome shotgun (WGS) entry which is preliminary data.</text>
</comment>
<feature type="binding site" evidence="16">
    <location>
        <position position="83"/>
    </location>
    <ligand>
        <name>Ca(2+)</name>
        <dbReference type="ChEBI" id="CHEBI:29108"/>
        <label>1</label>
    </ligand>
</feature>
<dbReference type="GO" id="GO:0006979">
    <property type="term" value="P:response to oxidative stress"/>
    <property type="evidence" value="ECO:0007669"/>
    <property type="project" value="InterPro"/>
</dbReference>
<dbReference type="CDD" id="cd00693">
    <property type="entry name" value="secretory_peroxidase"/>
    <property type="match status" value="1"/>
</dbReference>
<dbReference type="SUPFAM" id="SSF48113">
    <property type="entry name" value="Heme-dependent peroxidases"/>
    <property type="match status" value="1"/>
</dbReference>
<evidence type="ECO:0000256" key="3">
    <source>
        <dbReference type="ARBA" id="ARBA00012313"/>
    </source>
</evidence>
<dbReference type="PANTHER" id="PTHR31517">
    <property type="match status" value="1"/>
</dbReference>
<comment type="catalytic activity">
    <reaction evidence="1">
        <text>2 a phenolic donor + H2O2 = 2 a phenolic radical donor + 2 H2O</text>
        <dbReference type="Rhea" id="RHEA:56136"/>
        <dbReference type="ChEBI" id="CHEBI:15377"/>
        <dbReference type="ChEBI" id="CHEBI:16240"/>
        <dbReference type="ChEBI" id="CHEBI:139520"/>
        <dbReference type="ChEBI" id="CHEBI:139521"/>
        <dbReference type="EC" id="1.11.1.7"/>
    </reaction>
</comment>
<evidence type="ECO:0000256" key="16">
    <source>
        <dbReference type="PIRSR" id="PIRSR600823-3"/>
    </source>
</evidence>
<dbReference type="InterPro" id="IPR002016">
    <property type="entry name" value="Haem_peroxidase"/>
</dbReference>
<keyword evidence="6" id="KW-0349">Heme</keyword>
<comment type="cofactor">
    <cofactor evidence="16">
        <name>Ca(2+)</name>
        <dbReference type="ChEBI" id="CHEBI:29108"/>
    </cofactor>
    <text evidence="16">Binds 2 calcium ions per subunit.</text>
</comment>
<evidence type="ECO:0000256" key="4">
    <source>
        <dbReference type="ARBA" id="ARBA00022525"/>
    </source>
</evidence>
<dbReference type="EC" id="1.11.1.7" evidence="3"/>
<feature type="disulfide bond" evidence="18">
    <location>
        <begin position="81"/>
        <end position="86"/>
    </location>
</feature>
<dbReference type="PANTHER" id="PTHR31517:SF59">
    <property type="entry name" value="PEROXIDASE"/>
    <property type="match status" value="1"/>
</dbReference>
<feature type="disulfide bond" evidence="18">
    <location>
        <begin position="133"/>
        <end position="334"/>
    </location>
</feature>
<evidence type="ECO:0000259" key="22">
    <source>
        <dbReference type="PROSITE" id="PS50873"/>
    </source>
</evidence>
<dbReference type="FunFam" id="1.10.520.10:FF:000008">
    <property type="entry name" value="Peroxidase"/>
    <property type="match status" value="1"/>
</dbReference>
<feature type="signal peptide" evidence="21">
    <location>
        <begin position="1"/>
        <end position="37"/>
    </location>
</feature>
<protein>
    <recommendedName>
        <fullName evidence="3">peroxidase</fullName>
        <ecNumber evidence="3">1.11.1.7</ecNumber>
    </recommendedName>
</protein>
<dbReference type="EMBL" id="JABFUD020000003">
    <property type="protein sequence ID" value="KAI5081661.1"/>
    <property type="molecule type" value="Genomic_DNA"/>
</dbReference>
<dbReference type="InterPro" id="IPR019794">
    <property type="entry name" value="Peroxidases_AS"/>
</dbReference>
<feature type="chain" id="PRO_5040045547" description="peroxidase" evidence="21">
    <location>
        <begin position="38"/>
        <end position="446"/>
    </location>
</feature>
<dbReference type="InterPro" id="IPR033905">
    <property type="entry name" value="Secretory_peroxidase"/>
</dbReference>
<feature type="active site" description="Proton acceptor" evidence="14">
    <location>
        <position position="79"/>
    </location>
</feature>
<gene>
    <name evidence="23" type="ORF">GOP47_0001404</name>
    <name evidence="24" type="ORF">GOP47_0002172</name>
</gene>
<feature type="disulfide bond" evidence="18">
    <location>
        <begin position="48"/>
        <end position="127"/>
    </location>
</feature>
<dbReference type="PRINTS" id="PR00458">
    <property type="entry name" value="PEROXIDASE"/>
</dbReference>
<dbReference type="GO" id="GO:0020037">
    <property type="term" value="F:heme binding"/>
    <property type="evidence" value="ECO:0007669"/>
    <property type="project" value="InterPro"/>
</dbReference>
<feature type="disulfide bond" evidence="18">
    <location>
        <begin position="211"/>
        <end position="243"/>
    </location>
</feature>
<dbReference type="GO" id="GO:0140825">
    <property type="term" value="F:lactoperoxidase activity"/>
    <property type="evidence" value="ECO:0007669"/>
    <property type="project" value="UniProtKB-EC"/>
</dbReference>
<keyword evidence="7 16" id="KW-0479">Metal-binding</keyword>
<keyword evidence="25" id="KW-1185">Reference proteome</keyword>
<keyword evidence="4" id="KW-0964">Secreted</keyword>
<feature type="binding site" evidence="16">
    <location>
        <position position="80"/>
    </location>
    <ligand>
        <name>Ca(2+)</name>
        <dbReference type="ChEBI" id="CHEBI:29108"/>
        <label>1</label>
    </ligand>
</feature>
<keyword evidence="10" id="KW-0560">Oxidoreductase</keyword>
<feature type="binding site" description="axial binding residue" evidence="16">
    <location>
        <position position="204"/>
    </location>
    <ligand>
        <name>heme b</name>
        <dbReference type="ChEBI" id="CHEBI:60344"/>
    </ligand>
    <ligandPart>
        <name>Fe</name>
        <dbReference type="ChEBI" id="CHEBI:18248"/>
    </ligandPart>
</feature>
<feature type="binding site" evidence="16">
    <location>
        <position position="101"/>
    </location>
    <ligand>
        <name>Ca(2+)</name>
        <dbReference type="ChEBI" id="CHEBI:29108"/>
        <label>1</label>
    </ligand>
</feature>
<dbReference type="EMBL" id="JABFUD020000003">
    <property type="protein sequence ID" value="KAI5082429.1"/>
    <property type="molecule type" value="Genomic_DNA"/>
</dbReference>
<keyword evidence="13" id="KW-0376">Hydrogen peroxide</keyword>
<evidence type="ECO:0000256" key="18">
    <source>
        <dbReference type="PIRSR" id="PIRSR600823-5"/>
    </source>
</evidence>
<proteinExistence type="inferred from homology"/>
<dbReference type="AlphaFoldDB" id="A0A9D4V869"/>
<name>A0A9D4V869_ADICA</name>
<feature type="binding site" evidence="16">
    <location>
        <position position="259"/>
    </location>
    <ligand>
        <name>Ca(2+)</name>
        <dbReference type="ChEBI" id="CHEBI:29108"/>
        <label>2</label>
    </ligand>
</feature>
<evidence type="ECO:0000313" key="23">
    <source>
        <dbReference type="EMBL" id="KAI5081661.1"/>
    </source>
</evidence>
<feature type="binding site" evidence="16">
    <location>
        <position position="87"/>
    </location>
    <ligand>
        <name>Ca(2+)</name>
        <dbReference type="ChEBI" id="CHEBI:29108"/>
        <label>1</label>
    </ligand>
</feature>
<dbReference type="PROSITE" id="PS00436">
    <property type="entry name" value="PEROXIDASE_2"/>
    <property type="match status" value="1"/>
</dbReference>
<feature type="domain" description="Plant heme peroxidase family profile" evidence="22">
    <location>
        <begin position="38"/>
        <end position="338"/>
    </location>
</feature>
<dbReference type="Gene3D" id="1.10.520.10">
    <property type="match status" value="1"/>
</dbReference>
<dbReference type="OrthoDB" id="2113341at2759"/>
<evidence type="ECO:0000256" key="2">
    <source>
        <dbReference type="ARBA" id="ARBA00002322"/>
    </source>
</evidence>
<keyword evidence="8 21" id="KW-0732">Signal</keyword>
<dbReference type="GO" id="GO:0042744">
    <property type="term" value="P:hydrogen peroxide catabolic process"/>
    <property type="evidence" value="ECO:0007669"/>
    <property type="project" value="UniProtKB-KW"/>
</dbReference>
<feature type="binding site" evidence="15">
    <location>
        <position position="174"/>
    </location>
    <ligand>
        <name>substrate</name>
    </ligand>
</feature>
<dbReference type="Proteomes" id="UP000886520">
    <property type="component" value="Chromosome 2"/>
</dbReference>
<feature type="binding site" evidence="16">
    <location>
        <position position="262"/>
    </location>
    <ligand>
        <name>Ca(2+)</name>
        <dbReference type="ChEBI" id="CHEBI:29108"/>
        <label>2</label>
    </ligand>
</feature>
<evidence type="ECO:0000256" key="11">
    <source>
        <dbReference type="ARBA" id="ARBA00023004"/>
    </source>
</evidence>
<dbReference type="InterPro" id="IPR000823">
    <property type="entry name" value="Peroxidase_pln"/>
</dbReference>